<evidence type="ECO:0000256" key="7">
    <source>
        <dbReference type="ARBA" id="ARBA00022723"/>
    </source>
</evidence>
<keyword evidence="24" id="KW-1185">Reference proteome</keyword>
<keyword evidence="6" id="KW-0540">Nuclease</keyword>
<keyword evidence="16" id="KW-0234">DNA repair</keyword>
<evidence type="ECO:0000256" key="18">
    <source>
        <dbReference type="ARBA" id="ARBA00023268"/>
    </source>
</evidence>
<dbReference type="Gene3D" id="3.30.470.30">
    <property type="entry name" value="DNA ligase/mRNA capping enzyme"/>
    <property type="match status" value="1"/>
</dbReference>
<comment type="catalytic activity">
    <reaction evidence="20">
        <text>ATP + (deoxyribonucleotide)n-3'-hydroxyl + 5'-phospho-(deoxyribonucleotide)m = (deoxyribonucleotide)n+m + AMP + diphosphate.</text>
        <dbReference type="EC" id="6.5.1.1"/>
    </reaction>
</comment>
<keyword evidence="9" id="KW-0227">DNA damage</keyword>
<dbReference type="Pfam" id="PF21686">
    <property type="entry name" value="LigD_Prim-Pol"/>
    <property type="match status" value="1"/>
</dbReference>
<dbReference type="Pfam" id="PF04679">
    <property type="entry name" value="DNA_ligase_A_C"/>
    <property type="match status" value="1"/>
</dbReference>
<evidence type="ECO:0000256" key="15">
    <source>
        <dbReference type="ARBA" id="ARBA00023172"/>
    </source>
</evidence>
<dbReference type="PANTHER" id="PTHR42705">
    <property type="entry name" value="BIFUNCTIONAL NON-HOMOLOGOUS END JOINING PROTEIN LIGD"/>
    <property type="match status" value="1"/>
</dbReference>
<keyword evidence="17" id="KW-0464">Manganese</keyword>
<evidence type="ECO:0000256" key="19">
    <source>
        <dbReference type="ARBA" id="ARBA00029943"/>
    </source>
</evidence>
<dbReference type="GO" id="GO:0004527">
    <property type="term" value="F:exonuclease activity"/>
    <property type="evidence" value="ECO:0007669"/>
    <property type="project" value="UniProtKB-KW"/>
</dbReference>
<evidence type="ECO:0000256" key="11">
    <source>
        <dbReference type="ARBA" id="ARBA00022839"/>
    </source>
</evidence>
<dbReference type="Gene3D" id="3.90.920.10">
    <property type="entry name" value="DNA primase, PRIM domain"/>
    <property type="match status" value="1"/>
</dbReference>
<evidence type="ECO:0000256" key="14">
    <source>
        <dbReference type="ARBA" id="ARBA00023125"/>
    </source>
</evidence>
<evidence type="ECO:0000256" key="2">
    <source>
        <dbReference type="ARBA" id="ARBA00012727"/>
    </source>
</evidence>
<dbReference type="GO" id="GO:0006310">
    <property type="term" value="P:DNA recombination"/>
    <property type="evidence" value="ECO:0007669"/>
    <property type="project" value="UniProtKB-KW"/>
</dbReference>
<evidence type="ECO:0000256" key="10">
    <source>
        <dbReference type="ARBA" id="ARBA00022801"/>
    </source>
</evidence>
<dbReference type="RefSeq" id="WP_171836127.1">
    <property type="nucleotide sequence ID" value="NZ_CP053708.1"/>
</dbReference>
<evidence type="ECO:0000256" key="1">
    <source>
        <dbReference type="ARBA" id="ARBA00001936"/>
    </source>
</evidence>
<keyword evidence="5" id="KW-0548">Nucleotidyltransferase</keyword>
<evidence type="ECO:0000256" key="16">
    <source>
        <dbReference type="ARBA" id="ARBA00023204"/>
    </source>
</evidence>
<evidence type="ECO:0000256" key="3">
    <source>
        <dbReference type="ARBA" id="ARBA00022598"/>
    </source>
</evidence>
<keyword evidence="12" id="KW-0067">ATP-binding</keyword>
<comment type="cofactor">
    <cofactor evidence="1">
        <name>Mn(2+)</name>
        <dbReference type="ChEBI" id="CHEBI:29035"/>
    </cofactor>
</comment>
<dbReference type="InterPro" id="IPR014145">
    <property type="entry name" value="LigD_pol_dom"/>
</dbReference>
<feature type="region of interest" description="Disordered" evidence="21">
    <location>
        <begin position="1"/>
        <end position="22"/>
    </location>
</feature>
<evidence type="ECO:0000256" key="12">
    <source>
        <dbReference type="ARBA" id="ARBA00022840"/>
    </source>
</evidence>
<feature type="region of interest" description="Disordered" evidence="21">
    <location>
        <begin position="826"/>
        <end position="848"/>
    </location>
</feature>
<dbReference type="EMBL" id="CP053708">
    <property type="protein sequence ID" value="QKE88940.1"/>
    <property type="molecule type" value="Genomic_DNA"/>
</dbReference>
<keyword evidence="7" id="KW-0479">Metal-binding</keyword>
<dbReference type="InterPro" id="IPR012310">
    <property type="entry name" value="DNA_ligase_ATP-dep_cent"/>
</dbReference>
<sequence>MRDFTRTPEPGPGPSKGASAEGKPLFVVQKHDASRLHWDFRLEHGGVLWSWAVPKGPSLDPHHKRLAMHVEDHPVDYAAFEGTIPKGNYGAGTVEIWDRGTWAPINGDAEAALAKGEFKFRLDGERLQGGFVLIRLKPRPREKSESWLLIKEHDEFEREGADAAALEERKLGAAKPARASKKKAPAKRKGDAELPETQAPQLAQLVRTPPAGEGWVSEVKFDGYRMLARKDGDQVRIITRNGLDWTERLPDLAAAVAAMEPRTLMLDGELVALGKNGISSFAGLQDAFSTGRTRSLSYYVFDLLHLDGTDLRPQPLSARRTALEQLMQDVPKAGPLRFSEHLESDTARVKQEVCAIGLEGIICKRLDAPYRPGRGGDWVKVKCENREEFIILGYTPPAGSRQGLGSLQLGFRDDGGQLYFIGGCGTGFSARILRTLTERLEVLRIDTPLSMLGTEKPQRDTIWVKPELVAELTYAGFTGGGMLRHASFQGLREDKPADEVVRPIPPSDAKRTQLGTAEKQPGPSRESKADPKPTASRATIVVARKTERGAAEIGGVRISHADRPLWPEDANGPALTKQDLALYWQTVGEQAAPGIVGRPLAFVRCPDGIGGEQFFQKHLGRGMPEALHEAEADGAPYVAFADASGLVAAAQIAAVELHSWGSSEADPVHADRLVFDLDPGDGVTMPTIVQAAREVKQRLEAAGLAAFCRTSGGKGLHVVAPVRTKAGWDQVRAWCRAFAEAMEADAPGRFISTTRKKDRDGKILVDWLRNGLGSTAIASFSPRARPGAGVATPLAWREVTETLDPQVFNLRTIPARLARQKADPWEGFADEARDLPGISDKPARKKKS</sequence>
<evidence type="ECO:0000256" key="13">
    <source>
        <dbReference type="ARBA" id="ARBA00022932"/>
    </source>
</evidence>
<dbReference type="NCBIfam" id="TIGR02776">
    <property type="entry name" value="NHEJ_ligase_prk"/>
    <property type="match status" value="1"/>
</dbReference>
<dbReference type="GO" id="GO:0006281">
    <property type="term" value="P:DNA repair"/>
    <property type="evidence" value="ECO:0007669"/>
    <property type="project" value="UniProtKB-KW"/>
</dbReference>
<evidence type="ECO:0000256" key="8">
    <source>
        <dbReference type="ARBA" id="ARBA00022741"/>
    </source>
</evidence>
<proteinExistence type="predicted"/>
<dbReference type="EC" id="6.5.1.1" evidence="2"/>
<dbReference type="Pfam" id="PF01068">
    <property type="entry name" value="DNA_ligase_A_M"/>
    <property type="match status" value="1"/>
</dbReference>
<evidence type="ECO:0000313" key="24">
    <source>
        <dbReference type="Proteomes" id="UP000500767"/>
    </source>
</evidence>
<feature type="region of interest" description="Disordered" evidence="21">
    <location>
        <begin position="169"/>
        <end position="202"/>
    </location>
</feature>
<evidence type="ECO:0000256" key="4">
    <source>
        <dbReference type="ARBA" id="ARBA00022679"/>
    </source>
</evidence>
<dbReference type="InterPro" id="IPR052171">
    <property type="entry name" value="NHEJ_LigD"/>
</dbReference>
<evidence type="ECO:0000313" key="23">
    <source>
        <dbReference type="EMBL" id="QKE88940.1"/>
    </source>
</evidence>
<dbReference type="Gene3D" id="3.30.1490.70">
    <property type="match status" value="1"/>
</dbReference>
<protein>
    <recommendedName>
        <fullName evidence="2">DNA ligase (ATP)</fullName>
        <ecNumber evidence="2">6.5.1.1</ecNumber>
    </recommendedName>
    <alternativeName>
        <fullName evidence="19">NHEJ DNA polymerase</fullName>
    </alternativeName>
</protein>
<dbReference type="Pfam" id="PF13298">
    <property type="entry name" value="LigD_N"/>
    <property type="match status" value="1"/>
</dbReference>
<feature type="compositionally biased region" description="Basic residues" evidence="21">
    <location>
        <begin position="178"/>
        <end position="187"/>
    </location>
</feature>
<evidence type="ECO:0000256" key="5">
    <source>
        <dbReference type="ARBA" id="ARBA00022695"/>
    </source>
</evidence>
<dbReference type="NCBIfam" id="TIGR02778">
    <property type="entry name" value="ligD_pol"/>
    <property type="match status" value="1"/>
</dbReference>
<dbReference type="NCBIfam" id="TIGR02779">
    <property type="entry name" value="NHEJ_ligase_lig"/>
    <property type="match status" value="1"/>
</dbReference>
<dbReference type="InterPro" id="IPR012309">
    <property type="entry name" value="DNA_ligase_ATP-dep_C"/>
</dbReference>
<evidence type="ECO:0000259" key="22">
    <source>
        <dbReference type="PROSITE" id="PS50160"/>
    </source>
</evidence>
<dbReference type="CDD" id="cd07971">
    <property type="entry name" value="OBF_DNA_ligase_LigD"/>
    <property type="match status" value="1"/>
</dbReference>
<evidence type="ECO:0000256" key="17">
    <source>
        <dbReference type="ARBA" id="ARBA00023211"/>
    </source>
</evidence>
<dbReference type="InterPro" id="IPR012340">
    <property type="entry name" value="NA-bd_OB-fold"/>
</dbReference>
<dbReference type="NCBIfam" id="TIGR02777">
    <property type="entry name" value="LigD_PE_dom"/>
    <property type="match status" value="1"/>
</dbReference>
<accession>A0A6M8HF18</accession>
<gene>
    <name evidence="23" type="primary">ligD</name>
    <name evidence="23" type="ORF">HN018_01750</name>
</gene>
<evidence type="ECO:0000256" key="20">
    <source>
        <dbReference type="ARBA" id="ARBA00034003"/>
    </source>
</evidence>
<dbReference type="SUPFAM" id="SSF56091">
    <property type="entry name" value="DNA ligase/mRNA capping enzyme, catalytic domain"/>
    <property type="match status" value="1"/>
</dbReference>
<dbReference type="InterPro" id="IPR014143">
    <property type="entry name" value="NHEJ_ligase_prk"/>
</dbReference>
<dbReference type="GO" id="GO:0046872">
    <property type="term" value="F:metal ion binding"/>
    <property type="evidence" value="ECO:0007669"/>
    <property type="project" value="UniProtKB-KW"/>
</dbReference>
<dbReference type="GO" id="GO:0003910">
    <property type="term" value="F:DNA ligase (ATP) activity"/>
    <property type="evidence" value="ECO:0007669"/>
    <property type="project" value="UniProtKB-EC"/>
</dbReference>
<dbReference type="PANTHER" id="PTHR42705:SF2">
    <property type="entry name" value="BIFUNCTIONAL NON-HOMOLOGOUS END JOINING PROTEIN LIGD"/>
    <property type="match status" value="1"/>
</dbReference>
<dbReference type="Gene3D" id="2.40.50.140">
    <property type="entry name" value="Nucleic acid-binding proteins"/>
    <property type="match status" value="1"/>
</dbReference>
<organism evidence="23 24">
    <name type="scientific">Lichenicola cladoniae</name>
    <dbReference type="NCBI Taxonomy" id="1484109"/>
    <lineage>
        <taxon>Bacteria</taxon>
        <taxon>Pseudomonadati</taxon>
        <taxon>Pseudomonadota</taxon>
        <taxon>Alphaproteobacteria</taxon>
        <taxon>Acetobacterales</taxon>
        <taxon>Acetobacteraceae</taxon>
        <taxon>Lichenicola</taxon>
    </lineage>
</organism>
<dbReference type="InterPro" id="IPR014146">
    <property type="entry name" value="LigD_ligase_dom"/>
</dbReference>
<feature type="region of interest" description="Disordered" evidence="21">
    <location>
        <begin position="494"/>
        <end position="539"/>
    </location>
</feature>
<evidence type="ECO:0000256" key="6">
    <source>
        <dbReference type="ARBA" id="ARBA00022722"/>
    </source>
</evidence>
<keyword evidence="18" id="KW-0511">Multifunctional enzyme</keyword>
<dbReference type="KEGG" id="lck:HN018_01750"/>
<keyword evidence="11" id="KW-0269">Exonuclease</keyword>
<keyword evidence="14" id="KW-0238">DNA-binding</keyword>
<keyword evidence="4" id="KW-0808">Transferase</keyword>
<evidence type="ECO:0000256" key="9">
    <source>
        <dbReference type="ARBA" id="ARBA00022763"/>
    </source>
</evidence>
<keyword evidence="10" id="KW-0378">Hydrolase</keyword>
<dbReference type="GO" id="GO:0005524">
    <property type="term" value="F:ATP binding"/>
    <property type="evidence" value="ECO:0007669"/>
    <property type="project" value="UniProtKB-KW"/>
</dbReference>
<dbReference type="Proteomes" id="UP000500767">
    <property type="component" value="Chromosome"/>
</dbReference>
<dbReference type="PROSITE" id="PS50160">
    <property type="entry name" value="DNA_LIGASE_A3"/>
    <property type="match status" value="1"/>
</dbReference>
<feature type="domain" description="ATP-dependent DNA ligase family profile" evidence="22">
    <location>
        <begin position="289"/>
        <end position="393"/>
    </location>
</feature>
<keyword evidence="13" id="KW-0239">DNA-directed DNA polymerase</keyword>
<keyword evidence="15" id="KW-0233">DNA recombination</keyword>
<dbReference type="GO" id="GO:0003887">
    <property type="term" value="F:DNA-directed DNA polymerase activity"/>
    <property type="evidence" value="ECO:0007669"/>
    <property type="project" value="UniProtKB-KW"/>
</dbReference>
<keyword evidence="3 23" id="KW-0436">Ligase</keyword>
<dbReference type="GO" id="GO:0003677">
    <property type="term" value="F:DNA binding"/>
    <property type="evidence" value="ECO:0007669"/>
    <property type="project" value="UniProtKB-KW"/>
</dbReference>
<name>A0A6M8HF18_9PROT</name>
<keyword evidence="8" id="KW-0547">Nucleotide-binding</keyword>
<dbReference type="SUPFAM" id="SSF50249">
    <property type="entry name" value="Nucleic acid-binding proteins"/>
    <property type="match status" value="1"/>
</dbReference>
<evidence type="ECO:0000256" key="21">
    <source>
        <dbReference type="SAM" id="MobiDB-lite"/>
    </source>
</evidence>
<dbReference type="InterPro" id="IPR014144">
    <property type="entry name" value="LigD_PE_domain"/>
</dbReference>
<reference evidence="23 24" key="1">
    <citation type="journal article" date="2014" name="World J. Microbiol. Biotechnol.">
        <title>Biodiversity and physiological characteristics of Antarctic and Arctic lichens-associated bacteria.</title>
        <authorList>
            <person name="Lee Y.M."/>
            <person name="Kim E.H."/>
            <person name="Lee H.K."/>
            <person name="Hong S.G."/>
        </authorList>
    </citation>
    <scope>NUCLEOTIDE SEQUENCE [LARGE SCALE GENOMIC DNA]</scope>
    <source>
        <strain evidence="23 24">PAMC 26569</strain>
    </source>
</reference>
<dbReference type="CDD" id="cd07906">
    <property type="entry name" value="Adenylation_DNA_ligase_LigD_LigC"/>
    <property type="match status" value="1"/>
</dbReference>
<dbReference type="AlphaFoldDB" id="A0A6M8HF18"/>